<reference evidence="1 2" key="1">
    <citation type="submission" date="2014-12" db="EMBL/GenBank/DDBJ databases">
        <title>Draft genome sequences of 29 type strains of Enterococci.</title>
        <authorList>
            <person name="Zhong Z."/>
            <person name="Sun Z."/>
            <person name="Liu W."/>
            <person name="Zhang W."/>
            <person name="Zhang H."/>
        </authorList>
    </citation>
    <scope>NUCLEOTIDE SEQUENCE [LARGE SCALE GENOMIC DNA]</scope>
    <source>
        <strain evidence="1 2">DSM 15687</strain>
    </source>
</reference>
<proteinExistence type="predicted"/>
<gene>
    <name evidence="1" type="ORF">RV14_GL002157</name>
</gene>
<accession>A0A1L8WPD2</accession>
<protein>
    <submittedName>
        <fullName evidence="1">Uncharacterized protein</fullName>
    </submittedName>
</protein>
<name>A0A1L8WPD2_9ENTE</name>
<dbReference type="STRING" id="150033.RV14_GL002157"/>
<evidence type="ECO:0000313" key="1">
    <source>
        <dbReference type="EMBL" id="OJG82865.1"/>
    </source>
</evidence>
<comment type="caution">
    <text evidence="1">The sequence shown here is derived from an EMBL/GenBank/DDBJ whole genome shotgun (WGS) entry which is preliminary data.</text>
</comment>
<keyword evidence="2" id="KW-1185">Reference proteome</keyword>
<sequence>MFYSTKKKIYEPTTAPAKRNQVFAGAIFGLLAKAHEKKDLKK</sequence>
<organism evidence="1 2">
    <name type="scientific">Enterococcus ratti</name>
    <dbReference type="NCBI Taxonomy" id="150033"/>
    <lineage>
        <taxon>Bacteria</taxon>
        <taxon>Bacillati</taxon>
        <taxon>Bacillota</taxon>
        <taxon>Bacilli</taxon>
        <taxon>Lactobacillales</taxon>
        <taxon>Enterococcaceae</taxon>
        <taxon>Enterococcus</taxon>
    </lineage>
</organism>
<dbReference type="AlphaFoldDB" id="A0A1L8WPD2"/>
<dbReference type="Proteomes" id="UP000182152">
    <property type="component" value="Unassembled WGS sequence"/>
</dbReference>
<dbReference type="EMBL" id="JXLB01000007">
    <property type="protein sequence ID" value="OJG82865.1"/>
    <property type="molecule type" value="Genomic_DNA"/>
</dbReference>
<evidence type="ECO:0000313" key="2">
    <source>
        <dbReference type="Proteomes" id="UP000182152"/>
    </source>
</evidence>